<dbReference type="AlphaFoldDB" id="A0A1I2Q2V3"/>
<gene>
    <name evidence="1" type="ORF">SAMN04488033_14113</name>
</gene>
<dbReference type="RefSeq" id="WP_093306571.1">
    <property type="nucleotide sequence ID" value="NZ_FOOH01000041.1"/>
</dbReference>
<name>A0A1I2Q2V3_9FLAO</name>
<keyword evidence="2" id="KW-1185">Reference proteome</keyword>
<proteinExistence type="predicted"/>
<evidence type="ECO:0000313" key="1">
    <source>
        <dbReference type="EMBL" id="SFG22628.1"/>
    </source>
</evidence>
<evidence type="ECO:0000313" key="2">
    <source>
        <dbReference type="Proteomes" id="UP000199116"/>
    </source>
</evidence>
<accession>A0A1I2Q2V3</accession>
<sequence length="225" mass="26553">MQTFFTLSSKQAKDFDKPLYVNARDLLRDASLLVDKNNSYNRATSLLVLSLEELVKAILVKMHSESLQVYDLKDAKFFFSQHKIRHQVAQLLEMGYAFYEAVEKWQKKGRKGPLQSAGKLLQVLLIAISTNERIKKLKKFNDYKNNGFYVGYRDRLLDPKQEIGESEFYEVKEAWQRCRHFYKLLCIIYHPKLENHLSRNRINEIHGDLELFINEAMSEYSFSLK</sequence>
<dbReference type="EMBL" id="FOOH01000041">
    <property type="protein sequence ID" value="SFG22628.1"/>
    <property type="molecule type" value="Genomic_DNA"/>
</dbReference>
<dbReference type="InterPro" id="IPR030987">
    <property type="entry name" value="AbiV"/>
</dbReference>
<dbReference type="NCBIfam" id="TIGR04498">
    <property type="entry name" value="AbiV_defense"/>
    <property type="match status" value="1"/>
</dbReference>
<dbReference type="Pfam" id="PF18728">
    <property type="entry name" value="HEPN_AbiV"/>
    <property type="match status" value="1"/>
</dbReference>
<reference evidence="2" key="1">
    <citation type="submission" date="2016-10" db="EMBL/GenBank/DDBJ databases">
        <authorList>
            <person name="Varghese N."/>
            <person name="Submissions S."/>
        </authorList>
    </citation>
    <scope>NUCLEOTIDE SEQUENCE [LARGE SCALE GENOMIC DNA]</scope>
    <source>
        <strain evidence="2">DSM 23515</strain>
    </source>
</reference>
<protein>
    <submittedName>
        <fullName evidence="1">Abortive infection protein, AbiV family</fullName>
    </submittedName>
</protein>
<dbReference type="Proteomes" id="UP000199116">
    <property type="component" value="Unassembled WGS sequence"/>
</dbReference>
<organism evidence="1 2">
    <name type="scientific">Salegentibacter agarivorans</name>
    <dbReference type="NCBI Taxonomy" id="345907"/>
    <lineage>
        <taxon>Bacteria</taxon>
        <taxon>Pseudomonadati</taxon>
        <taxon>Bacteroidota</taxon>
        <taxon>Flavobacteriia</taxon>
        <taxon>Flavobacteriales</taxon>
        <taxon>Flavobacteriaceae</taxon>
        <taxon>Salegentibacter</taxon>
    </lineage>
</organism>